<dbReference type="KEGG" id="beq:BEWA_003830"/>
<reference evidence="2 3" key="1">
    <citation type="journal article" date="2012" name="BMC Genomics">
        <title>Comparative genomic analysis and phylogenetic position of Theileria equi.</title>
        <authorList>
            <person name="Kappmeyer L.S."/>
            <person name="Thiagarajan M."/>
            <person name="Herndon D.R."/>
            <person name="Ramsay J.D."/>
            <person name="Caler E."/>
            <person name="Djikeng A."/>
            <person name="Gillespie J.J."/>
            <person name="Lau A.O."/>
            <person name="Roalson E.H."/>
            <person name="Silva J.C."/>
            <person name="Silva M.G."/>
            <person name="Suarez C.E."/>
            <person name="Ueti M.W."/>
            <person name="Nene V.M."/>
            <person name="Mealey R.H."/>
            <person name="Knowles D.P."/>
            <person name="Brayton K.A."/>
        </authorList>
    </citation>
    <scope>NUCLEOTIDE SEQUENCE [LARGE SCALE GENOMIC DNA]</scope>
    <source>
        <strain evidence="2 3">WA</strain>
    </source>
</reference>
<dbReference type="Proteomes" id="UP000031512">
    <property type="component" value="Chromosome 3"/>
</dbReference>
<accession>L0AZJ0</accession>
<dbReference type="STRING" id="1537102.L0AZJ0"/>
<keyword evidence="1" id="KW-0732">Signal</keyword>
<sequence>MKVLAVLWTVSLVRLCSARCCRNPNAFRKGAVNTTLDLSSPDPSLARDYESTVDGVIYYSYFPNGKLFSRIMDDGVTLWEAEGSEGCISAELYSKGYYSLLFVGIKNGYDFHTRCFEKFDGKWKEIGMEEFKNLKAAMEECVKPCEHDFQGVTLYPIDEELVEKVTSPPKPSTPITLDLSHPDEAEIVVKENKEYGVTVKVYSPKDAFHISSVMDSCKELWKAGGEERFTSAGFYTRGSLSFLAITINKGEELEYKFFKKVGGVWNEVDEELFDDEVGKMMEEYAEP</sequence>
<dbReference type="EMBL" id="CP001670">
    <property type="protein sequence ID" value="AFZ80975.1"/>
    <property type="molecule type" value="Genomic_DNA"/>
</dbReference>
<dbReference type="VEuPathDB" id="PiroplasmaDB:BEWA_003830"/>
<feature type="chain" id="PRO_5003939948" evidence="1">
    <location>
        <begin position="19"/>
        <end position="287"/>
    </location>
</feature>
<proteinExistence type="predicted"/>
<dbReference type="GeneID" id="15805353"/>
<dbReference type="Pfam" id="PF04385">
    <property type="entry name" value="FAINT"/>
    <property type="match status" value="2"/>
</dbReference>
<organism evidence="2 3">
    <name type="scientific">Theileria equi strain WA</name>
    <dbReference type="NCBI Taxonomy" id="1537102"/>
    <lineage>
        <taxon>Eukaryota</taxon>
        <taxon>Sar</taxon>
        <taxon>Alveolata</taxon>
        <taxon>Apicomplexa</taxon>
        <taxon>Aconoidasida</taxon>
        <taxon>Piroplasmida</taxon>
        <taxon>Theileriidae</taxon>
        <taxon>Theileria</taxon>
    </lineage>
</organism>
<keyword evidence="3" id="KW-1185">Reference proteome</keyword>
<dbReference type="InterPro" id="IPR007480">
    <property type="entry name" value="DUF529"/>
</dbReference>
<dbReference type="RefSeq" id="XP_004830641.1">
    <property type="nucleotide sequence ID" value="XM_004830584.1"/>
</dbReference>
<name>L0AZJ0_THEEQ</name>
<protein>
    <submittedName>
        <fullName evidence="2">Signal peptide-containing protein</fullName>
    </submittedName>
</protein>
<evidence type="ECO:0000256" key="1">
    <source>
        <dbReference type="SAM" id="SignalP"/>
    </source>
</evidence>
<dbReference type="eggNOG" id="ENOG502TN5E">
    <property type="taxonomic scope" value="Eukaryota"/>
</dbReference>
<evidence type="ECO:0000313" key="2">
    <source>
        <dbReference type="EMBL" id="AFZ80975.1"/>
    </source>
</evidence>
<dbReference type="AlphaFoldDB" id="L0AZJ0"/>
<gene>
    <name evidence="2" type="ORF">BEWA_003830</name>
</gene>
<feature type="signal peptide" evidence="1">
    <location>
        <begin position="1"/>
        <end position="18"/>
    </location>
</feature>
<evidence type="ECO:0000313" key="3">
    <source>
        <dbReference type="Proteomes" id="UP000031512"/>
    </source>
</evidence>